<sequence>MNRDLWTLARQGIWRRRRSSLLLFLVLLLSFAFAVMMLSVMGSMNRTNIEYLKNTYGAWYGAIPDGKAEDRAFLEQQDWLDRLGESRSYGTVSVGSPVSGAGTVDETFLELGRIKLNDGRLPEQPGEIAMEADLLSALGYDYTLGQTVTLPLEIGLAADPESAVLVEWDFTLTGILKEYAHLWILNENRQDRLLNAAIFLPEDGEAILAEAQAMADQLSLGSVSQPIPSYFYTPLAGMEELMETSLEAYGLGDGVCINVSVGGGFFGTDYNTFYVGLILVIALLAVTAVYLMELQSDVRRVVRLRSIGASRMQLRQLLLWETALLALPSLILGTALGAAGTVGMLRLLVFSGSIEIIVDIPWAAVAAALALWLLGVGLMRLLTFQLAVRTPMTGRMSMETRQRRRVRRLQRVFAWALSTALCLVATYSVLSYVPAANKYNYFTHMFSYDLYRANTDETPFFAAGETPPVITPEESDLFLQIPGITGQLGSTWLDTVLSGNTLETQSARMYVIDAAQWIAQKGAPFFENVDLEAYNRGEQAVLVVYTERDGTATTTEMIYGPEDPDGTRTVEGSIVQAWDVTAAAGDAITCTMEVSLYSEEPYVTESGMLVDWPHFDPDTREVPVVVGALEAFNFDDGEGQNFGFPFGSETLYSVLVAPAFVTRVLEQMPEGSTLNPYVVGMPDGFDTVYLFADLNAEFLSTDKAVAELARQHGMVMGNSREHYVASIQGFLQTMLTIASSGICICLIAALLLRSTLELEAQRERRRYGILRALGMSRRQQNLALARQAALQAVTALVVSCGIYVAFRVRDAILSYQRNEEAVPALFQLLVGQLENLRYTWFLPLLLLAEFLLVVALYFAAKGRLYKLNLMEMLSQER</sequence>
<dbReference type="EMBL" id="DVFN01000079">
    <property type="protein sequence ID" value="HIQ69718.1"/>
    <property type="molecule type" value="Genomic_DNA"/>
</dbReference>
<comment type="similarity">
    <text evidence="6">Belongs to the ABC-4 integral membrane protein family.</text>
</comment>
<reference evidence="9" key="1">
    <citation type="submission" date="2020-10" db="EMBL/GenBank/DDBJ databases">
        <authorList>
            <person name="Gilroy R."/>
        </authorList>
    </citation>
    <scope>NUCLEOTIDE SEQUENCE</scope>
    <source>
        <strain evidence="9">ChiSjej2B20-13462</strain>
    </source>
</reference>
<proteinExistence type="inferred from homology"/>
<feature type="transmembrane region" description="Helical" evidence="7">
    <location>
        <begin position="360"/>
        <end position="388"/>
    </location>
</feature>
<dbReference type="PANTHER" id="PTHR30572:SF4">
    <property type="entry name" value="ABC TRANSPORTER PERMEASE YTRF"/>
    <property type="match status" value="1"/>
</dbReference>
<evidence type="ECO:0000256" key="3">
    <source>
        <dbReference type="ARBA" id="ARBA00022692"/>
    </source>
</evidence>
<dbReference type="Pfam" id="PF02687">
    <property type="entry name" value="FtsX"/>
    <property type="match status" value="2"/>
</dbReference>
<dbReference type="GO" id="GO:0005886">
    <property type="term" value="C:plasma membrane"/>
    <property type="evidence" value="ECO:0007669"/>
    <property type="project" value="UniProtKB-SubCell"/>
</dbReference>
<dbReference type="InterPro" id="IPR003838">
    <property type="entry name" value="ABC3_permease_C"/>
</dbReference>
<feature type="transmembrane region" description="Helical" evidence="7">
    <location>
        <begin position="788"/>
        <end position="806"/>
    </location>
</feature>
<feature type="transmembrane region" description="Helical" evidence="7">
    <location>
        <begin position="729"/>
        <end position="752"/>
    </location>
</feature>
<gene>
    <name evidence="9" type="ORF">IAA67_05260</name>
</gene>
<evidence type="ECO:0000313" key="10">
    <source>
        <dbReference type="Proteomes" id="UP000886874"/>
    </source>
</evidence>
<name>A0A9D0Z8A5_9FIRM</name>
<dbReference type="InterPro" id="IPR050250">
    <property type="entry name" value="Macrolide_Exporter_MacB"/>
</dbReference>
<feature type="transmembrane region" description="Helical" evidence="7">
    <location>
        <begin position="21"/>
        <end position="44"/>
    </location>
</feature>
<feature type="transmembrane region" description="Helical" evidence="7">
    <location>
        <begin position="273"/>
        <end position="296"/>
    </location>
</feature>
<accession>A0A9D0Z8A5</accession>
<evidence type="ECO:0000256" key="1">
    <source>
        <dbReference type="ARBA" id="ARBA00004651"/>
    </source>
</evidence>
<evidence type="ECO:0000256" key="5">
    <source>
        <dbReference type="ARBA" id="ARBA00023136"/>
    </source>
</evidence>
<feature type="domain" description="ABC3 transporter permease C-terminal" evidence="8">
    <location>
        <begin position="741"/>
        <end position="866"/>
    </location>
</feature>
<evidence type="ECO:0000256" key="7">
    <source>
        <dbReference type="SAM" id="Phobius"/>
    </source>
</evidence>
<feature type="transmembrane region" description="Helical" evidence="7">
    <location>
        <begin position="409"/>
        <end position="430"/>
    </location>
</feature>
<dbReference type="GO" id="GO:0022857">
    <property type="term" value="F:transmembrane transporter activity"/>
    <property type="evidence" value="ECO:0007669"/>
    <property type="project" value="TreeGrafter"/>
</dbReference>
<keyword evidence="4 7" id="KW-1133">Transmembrane helix</keyword>
<evidence type="ECO:0000256" key="4">
    <source>
        <dbReference type="ARBA" id="ARBA00022989"/>
    </source>
</evidence>
<keyword evidence="3 7" id="KW-0812">Transmembrane</keyword>
<dbReference type="AlphaFoldDB" id="A0A9D0Z8A5"/>
<dbReference type="Proteomes" id="UP000886874">
    <property type="component" value="Unassembled WGS sequence"/>
</dbReference>
<comment type="subcellular location">
    <subcellularLocation>
        <location evidence="1">Cell membrane</location>
        <topology evidence="1">Multi-pass membrane protein</topology>
    </subcellularLocation>
</comment>
<dbReference type="PANTHER" id="PTHR30572">
    <property type="entry name" value="MEMBRANE COMPONENT OF TRANSPORTER-RELATED"/>
    <property type="match status" value="1"/>
</dbReference>
<evidence type="ECO:0000256" key="6">
    <source>
        <dbReference type="ARBA" id="ARBA00038076"/>
    </source>
</evidence>
<evidence type="ECO:0000313" key="9">
    <source>
        <dbReference type="EMBL" id="HIQ69718.1"/>
    </source>
</evidence>
<evidence type="ECO:0000256" key="2">
    <source>
        <dbReference type="ARBA" id="ARBA00022475"/>
    </source>
</evidence>
<feature type="transmembrane region" description="Helical" evidence="7">
    <location>
        <begin position="838"/>
        <end position="860"/>
    </location>
</feature>
<organism evidence="9 10">
    <name type="scientific">Candidatus Avoscillospira stercorigallinarum</name>
    <dbReference type="NCBI Taxonomy" id="2840708"/>
    <lineage>
        <taxon>Bacteria</taxon>
        <taxon>Bacillati</taxon>
        <taxon>Bacillota</taxon>
        <taxon>Clostridia</taxon>
        <taxon>Eubacteriales</taxon>
        <taxon>Oscillospiraceae</taxon>
        <taxon>Oscillospiraceae incertae sedis</taxon>
        <taxon>Candidatus Avoscillospira</taxon>
    </lineage>
</organism>
<feature type="transmembrane region" description="Helical" evidence="7">
    <location>
        <begin position="317"/>
        <end position="340"/>
    </location>
</feature>
<keyword evidence="2" id="KW-1003">Cell membrane</keyword>
<feature type="domain" description="ABC3 transporter permease C-terminal" evidence="8">
    <location>
        <begin position="273"/>
        <end position="383"/>
    </location>
</feature>
<reference evidence="9" key="2">
    <citation type="journal article" date="2021" name="PeerJ">
        <title>Extensive microbial diversity within the chicken gut microbiome revealed by metagenomics and culture.</title>
        <authorList>
            <person name="Gilroy R."/>
            <person name="Ravi A."/>
            <person name="Getino M."/>
            <person name="Pursley I."/>
            <person name="Horton D.L."/>
            <person name="Alikhan N.F."/>
            <person name="Baker D."/>
            <person name="Gharbi K."/>
            <person name="Hall N."/>
            <person name="Watson M."/>
            <person name="Adriaenssens E.M."/>
            <person name="Foster-Nyarko E."/>
            <person name="Jarju S."/>
            <person name="Secka A."/>
            <person name="Antonio M."/>
            <person name="Oren A."/>
            <person name="Chaudhuri R.R."/>
            <person name="La Ragione R."/>
            <person name="Hildebrand F."/>
            <person name="Pallen M.J."/>
        </authorList>
    </citation>
    <scope>NUCLEOTIDE SEQUENCE</scope>
    <source>
        <strain evidence="9">ChiSjej2B20-13462</strain>
    </source>
</reference>
<comment type="caution">
    <text evidence="9">The sequence shown here is derived from an EMBL/GenBank/DDBJ whole genome shotgun (WGS) entry which is preliminary data.</text>
</comment>
<evidence type="ECO:0000259" key="8">
    <source>
        <dbReference type="Pfam" id="PF02687"/>
    </source>
</evidence>
<protein>
    <submittedName>
        <fullName evidence="9">FtsX-like permease family protein</fullName>
    </submittedName>
</protein>
<keyword evidence="5 7" id="KW-0472">Membrane</keyword>